<proteinExistence type="predicted"/>
<gene>
    <name evidence="1" type="ORF">LCGC14_1450090</name>
</gene>
<protein>
    <submittedName>
        <fullName evidence="1">Uncharacterized protein</fullName>
    </submittedName>
</protein>
<organism evidence="1">
    <name type="scientific">marine sediment metagenome</name>
    <dbReference type="NCBI Taxonomy" id="412755"/>
    <lineage>
        <taxon>unclassified sequences</taxon>
        <taxon>metagenomes</taxon>
        <taxon>ecological metagenomes</taxon>
    </lineage>
</organism>
<dbReference type="EMBL" id="LAZR01009977">
    <property type="protein sequence ID" value="KKM69507.1"/>
    <property type="molecule type" value="Genomic_DNA"/>
</dbReference>
<dbReference type="AlphaFoldDB" id="A0A0F9MK10"/>
<accession>A0A0F9MK10</accession>
<reference evidence="1" key="1">
    <citation type="journal article" date="2015" name="Nature">
        <title>Complex archaea that bridge the gap between prokaryotes and eukaryotes.</title>
        <authorList>
            <person name="Spang A."/>
            <person name="Saw J.H."/>
            <person name="Jorgensen S.L."/>
            <person name="Zaremba-Niedzwiedzka K."/>
            <person name="Martijn J."/>
            <person name="Lind A.E."/>
            <person name="van Eijk R."/>
            <person name="Schleper C."/>
            <person name="Guy L."/>
            <person name="Ettema T.J."/>
        </authorList>
    </citation>
    <scope>NUCLEOTIDE SEQUENCE</scope>
</reference>
<name>A0A0F9MK10_9ZZZZ</name>
<comment type="caution">
    <text evidence="1">The sequence shown here is derived from an EMBL/GenBank/DDBJ whole genome shotgun (WGS) entry which is preliminary data.</text>
</comment>
<sequence>MLRRFQDALMRVAADLFGGGAYVQIANITHESGYGRDRILRLEATIVIPDVALSESRVPLTLEDEFNRWEPDRDRDMMRLAAFHPEFRRDVFPMVKIPPLELPSKIPRLPSISVSVMRARLRDLTRERNRRRAAARKKRDAEQAKMAAQCLGNVGRAIELAFQTDHPTLRFSLLEID</sequence>
<evidence type="ECO:0000313" key="1">
    <source>
        <dbReference type="EMBL" id="KKM69507.1"/>
    </source>
</evidence>